<comment type="similarity">
    <text evidence="7">Belongs to the shikimate dehydrogenase family.</text>
</comment>
<feature type="binding site" evidence="7">
    <location>
        <position position="92"/>
    </location>
    <ligand>
        <name>shikimate</name>
        <dbReference type="ChEBI" id="CHEBI:36208"/>
    </ligand>
</feature>
<feature type="binding site" evidence="7">
    <location>
        <position position="256"/>
    </location>
    <ligand>
        <name>NADP(+)</name>
        <dbReference type="ChEBI" id="CHEBI:58349"/>
    </ligand>
</feature>
<feature type="active site" description="Proton acceptor" evidence="7">
    <location>
        <position position="71"/>
    </location>
</feature>
<dbReference type="Pfam" id="PF18317">
    <property type="entry name" value="SDH_C"/>
    <property type="match status" value="1"/>
</dbReference>
<evidence type="ECO:0000256" key="1">
    <source>
        <dbReference type="ARBA" id="ARBA00004871"/>
    </source>
</evidence>
<feature type="domain" description="SDH C-terminal" evidence="9">
    <location>
        <begin position="256"/>
        <end position="283"/>
    </location>
</feature>
<dbReference type="InterPro" id="IPR041121">
    <property type="entry name" value="SDH_C"/>
</dbReference>
<organism evidence="10 11">
    <name type="scientific">Brotonthovivens ammoniilytica</name>
    <dbReference type="NCBI Taxonomy" id="2981725"/>
    <lineage>
        <taxon>Bacteria</taxon>
        <taxon>Bacillati</taxon>
        <taxon>Bacillota</taxon>
        <taxon>Clostridia</taxon>
        <taxon>Lachnospirales</taxon>
        <taxon>Lachnospiraceae</taxon>
        <taxon>Brotonthovivens</taxon>
    </lineage>
</organism>
<evidence type="ECO:0000259" key="8">
    <source>
        <dbReference type="Pfam" id="PF08501"/>
    </source>
</evidence>
<dbReference type="EMBL" id="JAOQJQ010000001">
    <property type="protein sequence ID" value="MCU6760991.1"/>
    <property type="molecule type" value="Genomic_DNA"/>
</dbReference>
<feature type="binding site" evidence="7">
    <location>
        <position position="235"/>
    </location>
    <ligand>
        <name>shikimate</name>
        <dbReference type="ChEBI" id="CHEBI:36208"/>
    </ligand>
</feature>
<protein>
    <recommendedName>
        <fullName evidence="2 7">Shikimate dehydrogenase (NADP(+))</fullName>
        <shortName evidence="7">SDH</shortName>
        <ecNumber evidence="2 7">1.1.1.25</ecNumber>
    </recommendedName>
</protein>
<evidence type="ECO:0000256" key="5">
    <source>
        <dbReference type="ARBA" id="ARBA00023002"/>
    </source>
</evidence>
<dbReference type="CDD" id="cd01065">
    <property type="entry name" value="NAD_bind_Shikimate_DH"/>
    <property type="match status" value="1"/>
</dbReference>
<keyword evidence="11" id="KW-1185">Reference proteome</keyword>
<feature type="binding site" evidence="7">
    <location>
        <begin position="131"/>
        <end position="135"/>
    </location>
    <ligand>
        <name>NADP(+)</name>
        <dbReference type="ChEBI" id="CHEBI:58349"/>
    </ligand>
</feature>
<evidence type="ECO:0000259" key="9">
    <source>
        <dbReference type="Pfam" id="PF18317"/>
    </source>
</evidence>
<comment type="function">
    <text evidence="7">Involved in the biosynthesis of the chorismate, which leads to the biosynthesis of aromatic amino acids. Catalyzes the reversible NADPH linked reduction of 3-dehydroshikimate (DHSA) to yield shikimate (SA).</text>
</comment>
<dbReference type="Pfam" id="PF08501">
    <property type="entry name" value="Shikimate_dh_N"/>
    <property type="match status" value="1"/>
</dbReference>
<comment type="caution">
    <text evidence="7">Lacks conserved residue(s) required for the propagation of feature annotation.</text>
</comment>
<evidence type="ECO:0000256" key="3">
    <source>
        <dbReference type="ARBA" id="ARBA00022605"/>
    </source>
</evidence>
<dbReference type="SUPFAM" id="SSF51735">
    <property type="entry name" value="NAD(P)-binding Rossmann-fold domains"/>
    <property type="match status" value="1"/>
</dbReference>
<evidence type="ECO:0000256" key="6">
    <source>
        <dbReference type="ARBA" id="ARBA00023141"/>
    </source>
</evidence>
<comment type="subunit">
    <text evidence="7">Homodimer.</text>
</comment>
<dbReference type="InterPro" id="IPR036291">
    <property type="entry name" value="NAD(P)-bd_dom_sf"/>
</dbReference>
<feature type="binding site" evidence="7">
    <location>
        <begin position="20"/>
        <end position="22"/>
    </location>
    <ligand>
        <name>shikimate</name>
        <dbReference type="ChEBI" id="CHEBI:36208"/>
    </ligand>
</feature>
<evidence type="ECO:0000313" key="10">
    <source>
        <dbReference type="EMBL" id="MCU6760991.1"/>
    </source>
</evidence>
<keyword evidence="6 7" id="KW-0057">Aromatic amino acid biosynthesis</keyword>
<feature type="binding site" evidence="7">
    <location>
        <position position="67"/>
    </location>
    <ligand>
        <name>shikimate</name>
        <dbReference type="ChEBI" id="CHEBI:36208"/>
    </ligand>
</feature>
<accession>A0ABT2TGH8</accession>
<evidence type="ECO:0000256" key="4">
    <source>
        <dbReference type="ARBA" id="ARBA00022857"/>
    </source>
</evidence>
<dbReference type="NCBIfam" id="NF001319">
    <property type="entry name" value="PRK00258.3-3"/>
    <property type="match status" value="1"/>
</dbReference>
<sequence length="287" mass="30808">MNITGTTILTGLLGSPVSHSISPQMHNEAFRLLGLDYAYLAFDIGEAQLKTAVEGLRALGVRGFNLTMPHKTAILPLVDELTPAANLSGACNTVINENGRLIGHTTDGVGFMRSVKAAGHTIIGKQITLLGAGGAAKAICTQAALDGVRKITIFRRNKEQAFAKTVAFANKVSRHTGCQITVCDIADTSLLNQMLKTSALLVNATNAGMEPAPEGCPISHEVILPPQTAVCDIIYNPRTTRLMERARQSGCDTFNGLYMLLYQGAAAFTCWTGREMPVEQIRQKFFS</sequence>
<feature type="binding site" evidence="7">
    <location>
        <position position="263"/>
    </location>
    <ligand>
        <name>shikimate</name>
        <dbReference type="ChEBI" id="CHEBI:36208"/>
    </ligand>
</feature>
<dbReference type="PANTHER" id="PTHR21089:SF1">
    <property type="entry name" value="BIFUNCTIONAL 3-DEHYDROQUINATE DEHYDRATASE_SHIKIMATE DEHYDROGENASE, CHLOROPLASTIC"/>
    <property type="match status" value="1"/>
</dbReference>
<dbReference type="InterPro" id="IPR013708">
    <property type="entry name" value="Shikimate_DH-bd_N"/>
</dbReference>
<evidence type="ECO:0000313" key="11">
    <source>
        <dbReference type="Proteomes" id="UP001652442"/>
    </source>
</evidence>
<dbReference type="Proteomes" id="UP001652442">
    <property type="component" value="Unassembled WGS sequence"/>
</dbReference>
<dbReference type="HAMAP" id="MF_00222">
    <property type="entry name" value="Shikimate_DH_AroE"/>
    <property type="match status" value="1"/>
</dbReference>
<evidence type="ECO:0000256" key="2">
    <source>
        <dbReference type="ARBA" id="ARBA00012962"/>
    </source>
</evidence>
<keyword evidence="5 7" id="KW-0560">Oxidoreductase</keyword>
<dbReference type="EC" id="1.1.1.25" evidence="2 7"/>
<reference evidence="10 11" key="1">
    <citation type="journal article" date="2021" name="ISME Commun">
        <title>Automated analysis of genomic sequences facilitates high-throughput and comprehensive description of bacteria.</title>
        <authorList>
            <person name="Hitch T.C.A."/>
        </authorList>
    </citation>
    <scope>NUCLEOTIDE SEQUENCE [LARGE SCALE GENOMIC DNA]</scope>
    <source>
        <strain evidence="10 11">Sanger_109</strain>
    </source>
</reference>
<keyword evidence="4 7" id="KW-0521">NADP</keyword>
<dbReference type="InterPro" id="IPR022893">
    <property type="entry name" value="Shikimate_DH_fam"/>
</dbReference>
<dbReference type="GO" id="GO:0004764">
    <property type="term" value="F:shikimate 3-dehydrogenase (NADP+) activity"/>
    <property type="evidence" value="ECO:0007669"/>
    <property type="project" value="UniProtKB-EC"/>
</dbReference>
<feature type="domain" description="Shikimate dehydrogenase substrate binding N-terminal" evidence="8">
    <location>
        <begin position="12"/>
        <end position="94"/>
    </location>
</feature>
<dbReference type="InterPro" id="IPR011342">
    <property type="entry name" value="Shikimate_DH"/>
</dbReference>
<keyword evidence="3 7" id="KW-0028">Amino-acid biosynthesis</keyword>
<proteinExistence type="inferred from homology"/>
<comment type="catalytic activity">
    <reaction evidence="7">
        <text>shikimate + NADP(+) = 3-dehydroshikimate + NADPH + H(+)</text>
        <dbReference type="Rhea" id="RHEA:17737"/>
        <dbReference type="ChEBI" id="CHEBI:15378"/>
        <dbReference type="ChEBI" id="CHEBI:16630"/>
        <dbReference type="ChEBI" id="CHEBI:36208"/>
        <dbReference type="ChEBI" id="CHEBI:57783"/>
        <dbReference type="ChEBI" id="CHEBI:58349"/>
        <dbReference type="EC" id="1.1.1.25"/>
    </reaction>
</comment>
<dbReference type="SUPFAM" id="SSF53223">
    <property type="entry name" value="Aminoacid dehydrogenase-like, N-terminal domain"/>
    <property type="match status" value="1"/>
</dbReference>
<dbReference type="Gene3D" id="3.40.50.10860">
    <property type="entry name" value="Leucine Dehydrogenase, chain A, domain 1"/>
    <property type="match status" value="1"/>
</dbReference>
<comment type="pathway">
    <text evidence="1 7">Metabolic intermediate biosynthesis; chorismate biosynthesis; chorismate from D-erythrose 4-phosphate and phosphoenolpyruvate: step 4/7.</text>
</comment>
<dbReference type="NCBIfam" id="TIGR00507">
    <property type="entry name" value="aroE"/>
    <property type="match status" value="1"/>
</dbReference>
<feature type="binding site" evidence="7">
    <location>
        <position position="233"/>
    </location>
    <ligand>
        <name>NADP(+)</name>
        <dbReference type="ChEBI" id="CHEBI:58349"/>
    </ligand>
</feature>
<evidence type="ECO:0000256" key="7">
    <source>
        <dbReference type="HAMAP-Rule" id="MF_00222"/>
    </source>
</evidence>
<dbReference type="InterPro" id="IPR046346">
    <property type="entry name" value="Aminoacid_DH-like_N_sf"/>
</dbReference>
<dbReference type="Gene3D" id="3.40.50.720">
    <property type="entry name" value="NAD(P)-binding Rossmann-like Domain"/>
    <property type="match status" value="1"/>
</dbReference>
<comment type="caution">
    <text evidence="10">The sequence shown here is derived from an EMBL/GenBank/DDBJ whole genome shotgun (WGS) entry which is preliminary data.</text>
</comment>
<dbReference type="RefSeq" id="WP_158423866.1">
    <property type="nucleotide sequence ID" value="NZ_JAOQJQ010000001.1"/>
</dbReference>
<name>A0ABT2TGH8_9FIRM</name>
<feature type="binding site" evidence="7">
    <location>
        <position position="107"/>
    </location>
    <ligand>
        <name>shikimate</name>
        <dbReference type="ChEBI" id="CHEBI:36208"/>
    </ligand>
</feature>
<dbReference type="PANTHER" id="PTHR21089">
    <property type="entry name" value="SHIKIMATE DEHYDROGENASE"/>
    <property type="match status" value="1"/>
</dbReference>
<gene>
    <name evidence="7" type="primary">aroE</name>
    <name evidence="10" type="ORF">OCV88_01405</name>
</gene>